<feature type="transmembrane region" description="Helical" evidence="1">
    <location>
        <begin position="434"/>
        <end position="452"/>
    </location>
</feature>
<feature type="transmembrane region" description="Helical" evidence="1">
    <location>
        <begin position="362"/>
        <end position="380"/>
    </location>
</feature>
<accession>A0A7L4URC5</accession>
<feature type="transmembrane region" description="Helical" evidence="1">
    <location>
        <begin position="190"/>
        <end position="207"/>
    </location>
</feature>
<feature type="transmembrane region" description="Helical" evidence="1">
    <location>
        <begin position="487"/>
        <end position="505"/>
    </location>
</feature>
<evidence type="ECO:0000256" key="1">
    <source>
        <dbReference type="SAM" id="Phobius"/>
    </source>
</evidence>
<keyword evidence="1" id="KW-0472">Membrane</keyword>
<keyword evidence="1" id="KW-1133">Transmembrane helix</keyword>
<dbReference type="OrthoDB" id="9772884at2"/>
<feature type="transmembrane region" description="Helical" evidence="1">
    <location>
        <begin position="400"/>
        <end position="422"/>
    </location>
</feature>
<feature type="transmembrane region" description="Helical" evidence="1">
    <location>
        <begin position="336"/>
        <end position="355"/>
    </location>
</feature>
<proteinExistence type="predicted"/>
<reference evidence="2 3" key="1">
    <citation type="submission" date="2018-05" db="EMBL/GenBank/DDBJ databases">
        <title>Genomic Encyclopedia of Type Strains, Phase IV (KMG-IV): sequencing the most valuable type-strain genomes for metagenomic binning, comparative biology and taxonomic classification.</title>
        <authorList>
            <person name="Goeker M."/>
        </authorList>
    </citation>
    <scope>NUCLEOTIDE SEQUENCE [LARGE SCALE GENOMIC DNA]</scope>
    <source>
        <strain evidence="2 3">DSM 28579</strain>
    </source>
</reference>
<protein>
    <submittedName>
        <fullName evidence="2">Membrane protein YfhO</fullName>
    </submittedName>
</protein>
<feature type="transmembrane region" description="Helical" evidence="1">
    <location>
        <begin position="90"/>
        <end position="112"/>
    </location>
</feature>
<dbReference type="InterPro" id="IPR018580">
    <property type="entry name" value="Uncharacterised_YfhO"/>
</dbReference>
<feature type="transmembrane region" description="Helical" evidence="1">
    <location>
        <begin position="168"/>
        <end position="184"/>
    </location>
</feature>
<dbReference type="PANTHER" id="PTHR38454">
    <property type="entry name" value="INTEGRAL MEMBRANE PROTEIN-RELATED"/>
    <property type="match status" value="1"/>
</dbReference>
<feature type="transmembrane region" description="Helical" evidence="1">
    <location>
        <begin position="219"/>
        <end position="237"/>
    </location>
</feature>
<feature type="transmembrane region" description="Helical" evidence="1">
    <location>
        <begin position="778"/>
        <end position="801"/>
    </location>
</feature>
<sequence>MRMSIKKFRLPLSLLGVFLLLVIFFLPLFQGKVLFQSDTQGWKGMVQEIQSFKDKTGEHSYWTGNLFSGMPTINIDSGSNSNLFLYAEKLFNMIPSAVWMLFITFLGFFVLLRVLGVKHWLALIGGVGYMLSSYFIIITAVGHVTKMHALSYFAFVVAGIILTYQKKYWKGGLLFAISLSLHIAANHPQITYYLLLLVLLYGVFELVKTIREKTWNHFFKASLVLVAGAILAVGTNAENLFKVYDYAKVSTRGEQILGDDTSTQGVDLTYATEWSYGIDETLTLLMPNLKGGGSNGKLLDKDSETYAVLEKMRVQNPEAVLKSIPTYWGPQLFTEGGVYVGALLFFFFVFGLFEVKGQMKWWLLSATLLSISLAWGRNFMSFYEFFYNTLPFFNKFRTPSMILVVAEFTIPLLGILGLAQAFRNRRNINETKKNLLWSGGITLGICLLLWLIPSLVGDFSGARDGQLPEPLRNALLEDRKALLRSDALRSIFFVLAGAIVLWFAFQNKLKQTVIYILLGLLVVIDLYLVDKRFLNEDNYVNKRKLEKFYPYTADVEILKDKELIYRVLDITESPFNSSRASYFHKSIGGYHAAKMRRYQDLIEHQLHPEMETLVEGLQAQKPVDSLMQQLPVLRMLNLKYLIYNPEASPIKTNEGLGNAWFINNVKIVDTPTEEMSQLGNIDPENTLVILKDESTRISVKKDAFGDIKMVRYAPNHLQYESESATGGVAVFSEIYHPDWVAKVDGKQTTIARVNYTLMAIDIPQGNHSIELIFKPQKYEIWCWIGLISSIVLLLLIGIFYFRLTTKRD</sequence>
<evidence type="ECO:0000313" key="3">
    <source>
        <dbReference type="Proteomes" id="UP000251835"/>
    </source>
</evidence>
<dbReference type="Proteomes" id="UP000251835">
    <property type="component" value="Unassembled WGS sequence"/>
</dbReference>
<dbReference type="PANTHER" id="PTHR38454:SF1">
    <property type="entry name" value="INTEGRAL MEMBRANE PROTEIN"/>
    <property type="match status" value="1"/>
</dbReference>
<feature type="transmembrane region" description="Helical" evidence="1">
    <location>
        <begin position="147"/>
        <end position="163"/>
    </location>
</feature>
<feature type="transmembrane region" description="Helical" evidence="1">
    <location>
        <begin position="119"/>
        <end position="141"/>
    </location>
</feature>
<gene>
    <name evidence="2" type="ORF">C7377_0630</name>
</gene>
<comment type="caution">
    <text evidence="2">The sequence shown here is derived from an EMBL/GenBank/DDBJ whole genome shotgun (WGS) entry which is preliminary data.</text>
</comment>
<evidence type="ECO:0000313" key="2">
    <source>
        <dbReference type="EMBL" id="PVX52316.1"/>
    </source>
</evidence>
<dbReference type="EMBL" id="QENZ01000003">
    <property type="protein sequence ID" value="PVX52316.1"/>
    <property type="molecule type" value="Genomic_DNA"/>
</dbReference>
<feature type="transmembrane region" description="Helical" evidence="1">
    <location>
        <begin position="512"/>
        <end position="529"/>
    </location>
</feature>
<dbReference type="AlphaFoldDB" id="A0A7L4URC5"/>
<keyword evidence="1" id="KW-0812">Transmembrane</keyword>
<name>A0A7L4URC5_BALHA</name>
<dbReference type="Pfam" id="PF09586">
    <property type="entry name" value="YfhO"/>
    <property type="match status" value="1"/>
</dbReference>
<keyword evidence="3" id="KW-1185">Reference proteome</keyword>
<organism evidence="2 3">
    <name type="scientific">Balneicella halophila</name>
    <dbReference type="NCBI Taxonomy" id="1537566"/>
    <lineage>
        <taxon>Bacteria</taxon>
        <taxon>Pseudomonadati</taxon>
        <taxon>Bacteroidota</taxon>
        <taxon>Bacteroidia</taxon>
        <taxon>Bacteroidales</taxon>
        <taxon>Balneicellaceae</taxon>
        <taxon>Balneicella</taxon>
    </lineage>
</organism>